<dbReference type="AlphaFoldDB" id="A0AAW7X8H9"/>
<evidence type="ECO:0000259" key="10">
    <source>
        <dbReference type="Pfam" id="PF00155"/>
    </source>
</evidence>
<evidence type="ECO:0000256" key="6">
    <source>
        <dbReference type="ARBA" id="ARBA00022679"/>
    </source>
</evidence>
<evidence type="ECO:0000256" key="9">
    <source>
        <dbReference type="ARBA" id="ARBA00047481"/>
    </source>
</evidence>
<keyword evidence="8" id="KW-0368">Histidine biosynthesis</keyword>
<dbReference type="Gene3D" id="3.90.1150.10">
    <property type="entry name" value="Aspartate Aminotransferase, domain 1"/>
    <property type="match status" value="1"/>
</dbReference>
<name>A0AAW7X8H9_9GAMM</name>
<comment type="caution">
    <text evidence="11">The sequence shown here is derived from an EMBL/GenBank/DDBJ whole genome shotgun (WGS) entry which is preliminary data.</text>
</comment>
<dbReference type="Proteomes" id="UP001169760">
    <property type="component" value="Unassembled WGS sequence"/>
</dbReference>
<keyword evidence="6" id="KW-0808">Transferase</keyword>
<keyword evidence="4 11" id="KW-0032">Aminotransferase</keyword>
<evidence type="ECO:0000256" key="7">
    <source>
        <dbReference type="ARBA" id="ARBA00022898"/>
    </source>
</evidence>
<evidence type="ECO:0000313" key="11">
    <source>
        <dbReference type="EMBL" id="MDO6424026.1"/>
    </source>
</evidence>
<evidence type="ECO:0000256" key="4">
    <source>
        <dbReference type="ARBA" id="ARBA00022576"/>
    </source>
</evidence>
<dbReference type="GO" id="GO:0030170">
    <property type="term" value="F:pyridoxal phosphate binding"/>
    <property type="evidence" value="ECO:0007669"/>
    <property type="project" value="InterPro"/>
</dbReference>
<dbReference type="Gene3D" id="3.40.640.10">
    <property type="entry name" value="Type I PLP-dependent aspartate aminotransferase-like (Major domain)"/>
    <property type="match status" value="1"/>
</dbReference>
<proteinExistence type="inferred from homology"/>
<dbReference type="GO" id="GO:0000105">
    <property type="term" value="P:L-histidine biosynthetic process"/>
    <property type="evidence" value="ECO:0007669"/>
    <property type="project" value="UniProtKB-KW"/>
</dbReference>
<dbReference type="InterPro" id="IPR015424">
    <property type="entry name" value="PyrdxlP-dep_Trfase"/>
</dbReference>
<comment type="pathway">
    <text evidence="1">Amino-acid biosynthesis; L-histidine biosynthesis; L-histidine from 5-phospho-alpha-D-ribose 1-diphosphate: step 7/9.</text>
</comment>
<evidence type="ECO:0000313" key="12">
    <source>
        <dbReference type="Proteomes" id="UP001169760"/>
    </source>
</evidence>
<protein>
    <recommendedName>
        <fullName evidence="3">histidinol-phosphate transaminase</fullName>
        <ecNumber evidence="3">2.6.1.9</ecNumber>
    </recommendedName>
</protein>
<dbReference type="CDD" id="cd00609">
    <property type="entry name" value="AAT_like"/>
    <property type="match status" value="1"/>
</dbReference>
<reference evidence="11" key="1">
    <citation type="submission" date="2023-07" db="EMBL/GenBank/DDBJ databases">
        <title>Genome content predicts the carbon catabolic preferences of heterotrophic bacteria.</title>
        <authorList>
            <person name="Gralka M."/>
        </authorList>
    </citation>
    <scope>NUCLEOTIDE SEQUENCE</scope>
    <source>
        <strain evidence="11">I3M17_2</strain>
    </source>
</reference>
<comment type="catalytic activity">
    <reaction evidence="9">
        <text>L-histidinol phosphate + 2-oxoglutarate = 3-(imidazol-4-yl)-2-oxopropyl phosphate + L-glutamate</text>
        <dbReference type="Rhea" id="RHEA:23744"/>
        <dbReference type="ChEBI" id="CHEBI:16810"/>
        <dbReference type="ChEBI" id="CHEBI:29985"/>
        <dbReference type="ChEBI" id="CHEBI:57766"/>
        <dbReference type="ChEBI" id="CHEBI:57980"/>
        <dbReference type="EC" id="2.6.1.9"/>
    </reaction>
</comment>
<dbReference type="InterPro" id="IPR015422">
    <property type="entry name" value="PyrdxlP-dep_Trfase_small"/>
</dbReference>
<sequence>MSVIKAHIRAMSAYKPPLDGRNPDTNVLLDFNERTLPVSEKVQRALIDYIQSGRLQMYPAYGDIVEVIANYAGVGADQLMITNGSDQGIELVFRSVCSAGDKVVIPGPSFAMYSQCAKIENCSIVSPQYTREHGFPLQEVLDAIEPDVKLVVVSNPNNPCGTLLARDGVEAILKAASTNGNNAAVLVDECYFEYTQATVADLVAAYPNLIITRTFSKTWGIPSLRFGYIISCAENINALLNVRGPYDINQLAVVAVRAALENFSDVSSYIDEVMVRSKPVLEAFLDEQGIEYWPSSTNYIWTFPVGPEAVELALRAAGILVRPKADADGRLGLRISLGTLEQTKKAIDVLRVATAS</sequence>
<evidence type="ECO:0000256" key="2">
    <source>
        <dbReference type="ARBA" id="ARBA00007970"/>
    </source>
</evidence>
<dbReference type="EC" id="2.6.1.9" evidence="3"/>
<evidence type="ECO:0000256" key="5">
    <source>
        <dbReference type="ARBA" id="ARBA00022605"/>
    </source>
</evidence>
<dbReference type="RefSeq" id="WP_280945912.1">
    <property type="nucleotide sequence ID" value="NZ_CP123764.1"/>
</dbReference>
<evidence type="ECO:0000256" key="8">
    <source>
        <dbReference type="ARBA" id="ARBA00023102"/>
    </source>
</evidence>
<evidence type="ECO:0000256" key="1">
    <source>
        <dbReference type="ARBA" id="ARBA00005011"/>
    </source>
</evidence>
<dbReference type="PANTHER" id="PTHR43643">
    <property type="entry name" value="HISTIDINOL-PHOSPHATE AMINOTRANSFERASE 2"/>
    <property type="match status" value="1"/>
</dbReference>
<dbReference type="SUPFAM" id="SSF53383">
    <property type="entry name" value="PLP-dependent transferases"/>
    <property type="match status" value="1"/>
</dbReference>
<dbReference type="EMBL" id="JAUOPB010000012">
    <property type="protein sequence ID" value="MDO6424026.1"/>
    <property type="molecule type" value="Genomic_DNA"/>
</dbReference>
<keyword evidence="5" id="KW-0028">Amino-acid biosynthesis</keyword>
<dbReference type="GO" id="GO:0004400">
    <property type="term" value="F:histidinol-phosphate transaminase activity"/>
    <property type="evidence" value="ECO:0007669"/>
    <property type="project" value="UniProtKB-EC"/>
</dbReference>
<dbReference type="InterPro" id="IPR050106">
    <property type="entry name" value="HistidinolP_aminotransfase"/>
</dbReference>
<keyword evidence="7" id="KW-0663">Pyridoxal phosphate</keyword>
<evidence type="ECO:0000256" key="3">
    <source>
        <dbReference type="ARBA" id="ARBA00012748"/>
    </source>
</evidence>
<dbReference type="Pfam" id="PF00155">
    <property type="entry name" value="Aminotran_1_2"/>
    <property type="match status" value="1"/>
</dbReference>
<accession>A0AAW7X8H9</accession>
<dbReference type="InterPro" id="IPR004839">
    <property type="entry name" value="Aminotransferase_I/II_large"/>
</dbReference>
<organism evidence="11 12">
    <name type="scientific">Saccharophagus degradans</name>
    <dbReference type="NCBI Taxonomy" id="86304"/>
    <lineage>
        <taxon>Bacteria</taxon>
        <taxon>Pseudomonadati</taxon>
        <taxon>Pseudomonadota</taxon>
        <taxon>Gammaproteobacteria</taxon>
        <taxon>Cellvibrionales</taxon>
        <taxon>Cellvibrionaceae</taxon>
        <taxon>Saccharophagus</taxon>
    </lineage>
</organism>
<feature type="domain" description="Aminotransferase class I/classII large" evidence="10">
    <location>
        <begin position="29"/>
        <end position="350"/>
    </location>
</feature>
<dbReference type="PANTHER" id="PTHR43643:SF6">
    <property type="entry name" value="HISTIDINOL-PHOSPHATE AMINOTRANSFERASE"/>
    <property type="match status" value="1"/>
</dbReference>
<gene>
    <name evidence="11" type="ORF">Q4521_16195</name>
</gene>
<dbReference type="InterPro" id="IPR015421">
    <property type="entry name" value="PyrdxlP-dep_Trfase_major"/>
</dbReference>
<comment type="similarity">
    <text evidence="2">Belongs to the class-II pyridoxal-phosphate-dependent aminotransferase family. Histidinol-phosphate aminotransferase subfamily.</text>
</comment>